<evidence type="ECO:0000256" key="1">
    <source>
        <dbReference type="SAM" id="MobiDB-lite"/>
    </source>
</evidence>
<protein>
    <submittedName>
        <fullName evidence="2">Uncharacterized protein</fullName>
    </submittedName>
</protein>
<accession>A0A8S5SRY7</accession>
<proteinExistence type="predicted"/>
<dbReference type="EMBL" id="BK032662">
    <property type="protein sequence ID" value="DAF53718.1"/>
    <property type="molecule type" value="Genomic_DNA"/>
</dbReference>
<sequence length="38" mass="4712">MFPFDYDRDYLQPEPERETRDPDDWVFVGGRWVYIGDE</sequence>
<organism evidence="2">
    <name type="scientific">Siphoviridae sp. ctv838</name>
    <dbReference type="NCBI Taxonomy" id="2827964"/>
    <lineage>
        <taxon>Viruses</taxon>
        <taxon>Duplodnaviria</taxon>
        <taxon>Heunggongvirae</taxon>
        <taxon>Uroviricota</taxon>
        <taxon>Caudoviricetes</taxon>
    </lineage>
</organism>
<evidence type="ECO:0000313" key="2">
    <source>
        <dbReference type="EMBL" id="DAF53718.1"/>
    </source>
</evidence>
<reference evidence="2" key="1">
    <citation type="journal article" date="2021" name="Proc. Natl. Acad. Sci. U.S.A.">
        <title>A Catalog of Tens of Thousands of Viruses from Human Metagenomes Reveals Hidden Associations with Chronic Diseases.</title>
        <authorList>
            <person name="Tisza M.J."/>
            <person name="Buck C.B."/>
        </authorList>
    </citation>
    <scope>NUCLEOTIDE SEQUENCE</scope>
    <source>
        <strain evidence="2">Ctv838</strain>
    </source>
</reference>
<feature type="region of interest" description="Disordered" evidence="1">
    <location>
        <begin position="1"/>
        <end position="21"/>
    </location>
</feature>
<name>A0A8S5SRY7_9CAUD</name>